<accession>K0YEF8</accession>
<feature type="non-terminal residue" evidence="8">
    <location>
        <position position="1"/>
    </location>
</feature>
<dbReference type="HOGENOM" id="CLU_2782207_0_0_11"/>
<dbReference type="InterPro" id="IPR019931">
    <property type="entry name" value="LPXTG_anchor"/>
</dbReference>
<evidence type="ECO:0000313" key="8">
    <source>
        <dbReference type="EMBL" id="EJZ81696.1"/>
    </source>
</evidence>
<dbReference type="EMBL" id="AHAE01000067">
    <property type="protein sequence ID" value="EJZ81696.1"/>
    <property type="molecule type" value="Genomic_DNA"/>
</dbReference>
<evidence type="ECO:0000259" key="7">
    <source>
        <dbReference type="PROSITE" id="PS50847"/>
    </source>
</evidence>
<feature type="region of interest" description="Disordered" evidence="5">
    <location>
        <begin position="1"/>
        <end position="30"/>
    </location>
</feature>
<evidence type="ECO:0000256" key="1">
    <source>
        <dbReference type="ARBA" id="ARBA00022512"/>
    </source>
</evidence>
<dbReference type="Proteomes" id="UP000006078">
    <property type="component" value="Unassembled WGS sequence"/>
</dbReference>
<dbReference type="AlphaFoldDB" id="K0YEF8"/>
<feature type="domain" description="Gram-positive cocci surface proteins LPxTG" evidence="7">
    <location>
        <begin position="35"/>
        <end position="68"/>
    </location>
</feature>
<keyword evidence="2" id="KW-0964">Secreted</keyword>
<comment type="caution">
    <text evidence="8">The sequence shown here is derived from an EMBL/GenBank/DDBJ whole genome shotgun (WGS) entry which is preliminary data.</text>
</comment>
<feature type="compositionally biased region" description="Low complexity" evidence="5">
    <location>
        <begin position="12"/>
        <end position="27"/>
    </location>
</feature>
<feature type="transmembrane region" description="Helical" evidence="6">
    <location>
        <begin position="43"/>
        <end position="65"/>
    </location>
</feature>
<sequence length="68" mass="6366">SGEPQQPRGALDEAAGAGDSGATAAPGEYSRKSSLASTGVSGVLSATAIGLVAIALGGIALLAGARRS</sequence>
<reference evidence="8 9" key="1">
    <citation type="submission" date="2012-08" db="EMBL/GenBank/DDBJ databases">
        <title>The Genome Sequence of Turicella otitidis ATCC 51513.</title>
        <authorList>
            <consortium name="The Broad Institute Genome Sequencing Platform"/>
            <person name="Earl A."/>
            <person name="Ward D."/>
            <person name="Feldgarden M."/>
            <person name="Gevers D."/>
            <person name="Huys G."/>
            <person name="Walker B."/>
            <person name="Young S.K."/>
            <person name="Zeng Q."/>
            <person name="Gargeya S."/>
            <person name="Fitzgerald M."/>
            <person name="Haas B."/>
            <person name="Abouelleil A."/>
            <person name="Alvarado L."/>
            <person name="Arachchi H.M."/>
            <person name="Berlin A.M."/>
            <person name="Chapman S.B."/>
            <person name="Goldberg J."/>
            <person name="Griggs A."/>
            <person name="Gujja S."/>
            <person name="Hansen M."/>
            <person name="Howarth C."/>
            <person name="Imamovic A."/>
            <person name="Larimer J."/>
            <person name="McCowen C."/>
            <person name="Montmayeur A."/>
            <person name="Murphy C."/>
            <person name="Neiman D."/>
            <person name="Pearson M."/>
            <person name="Priest M."/>
            <person name="Roberts A."/>
            <person name="Saif S."/>
            <person name="Shea T."/>
            <person name="Sisk P."/>
            <person name="Sykes S."/>
            <person name="Wortman J."/>
            <person name="Nusbaum C."/>
            <person name="Birren B."/>
        </authorList>
    </citation>
    <scope>NUCLEOTIDE SEQUENCE [LARGE SCALE GENOMIC DNA]</scope>
    <source>
        <strain evidence="8 9">ATCC 51513</strain>
    </source>
</reference>
<keyword evidence="4" id="KW-0572">Peptidoglycan-anchor</keyword>
<keyword evidence="6" id="KW-0812">Transmembrane</keyword>
<protein>
    <submittedName>
        <fullName evidence="8">LPXTG-domain-containing protein cell wall anchor domain</fullName>
    </submittedName>
</protein>
<evidence type="ECO:0000256" key="4">
    <source>
        <dbReference type="ARBA" id="ARBA00023088"/>
    </source>
</evidence>
<evidence type="ECO:0000256" key="3">
    <source>
        <dbReference type="ARBA" id="ARBA00022729"/>
    </source>
</evidence>
<evidence type="ECO:0000256" key="5">
    <source>
        <dbReference type="SAM" id="MobiDB-lite"/>
    </source>
</evidence>
<evidence type="ECO:0000256" key="2">
    <source>
        <dbReference type="ARBA" id="ARBA00022525"/>
    </source>
</evidence>
<keyword evidence="9" id="KW-1185">Reference proteome</keyword>
<evidence type="ECO:0000313" key="9">
    <source>
        <dbReference type="Proteomes" id="UP000006078"/>
    </source>
</evidence>
<gene>
    <name evidence="8" type="ORF">HMPREF9719_01427</name>
</gene>
<name>K0YEF8_9CORY</name>
<keyword evidence="3" id="KW-0732">Signal</keyword>
<keyword evidence="1" id="KW-0134">Cell wall</keyword>
<organism evidence="8 9">
    <name type="scientific">Corynebacterium otitidis ATCC 51513</name>
    <dbReference type="NCBI Taxonomy" id="883169"/>
    <lineage>
        <taxon>Bacteria</taxon>
        <taxon>Bacillati</taxon>
        <taxon>Actinomycetota</taxon>
        <taxon>Actinomycetes</taxon>
        <taxon>Mycobacteriales</taxon>
        <taxon>Corynebacteriaceae</taxon>
        <taxon>Corynebacterium</taxon>
    </lineage>
</organism>
<keyword evidence="6" id="KW-1133">Transmembrane helix</keyword>
<dbReference type="RefSeq" id="WP_004601317.1">
    <property type="nucleotide sequence ID" value="NZ_JH815194.1"/>
</dbReference>
<dbReference type="NCBIfam" id="TIGR01167">
    <property type="entry name" value="LPXTG_anchor"/>
    <property type="match status" value="1"/>
</dbReference>
<proteinExistence type="predicted"/>
<keyword evidence="6" id="KW-0472">Membrane</keyword>
<evidence type="ECO:0000256" key="6">
    <source>
        <dbReference type="SAM" id="Phobius"/>
    </source>
</evidence>
<dbReference type="PROSITE" id="PS50847">
    <property type="entry name" value="GRAM_POS_ANCHORING"/>
    <property type="match status" value="1"/>
</dbReference>